<dbReference type="PANTHER" id="PTHR36007:SF2">
    <property type="entry name" value="TRANSPORT PROTEIN-RELATED"/>
    <property type="match status" value="1"/>
</dbReference>
<dbReference type="PANTHER" id="PTHR36007">
    <property type="entry name" value="TRANSPORT PROTEIN-RELATED"/>
    <property type="match status" value="1"/>
</dbReference>
<feature type="transmembrane region" description="Helical" evidence="1">
    <location>
        <begin position="40"/>
        <end position="59"/>
    </location>
</feature>
<name>A0A0W8F7U4_9ZZZZ</name>
<evidence type="ECO:0000313" key="2">
    <source>
        <dbReference type="EMBL" id="KUG16954.1"/>
    </source>
</evidence>
<dbReference type="EMBL" id="LNQE01001472">
    <property type="protein sequence ID" value="KUG16954.1"/>
    <property type="molecule type" value="Genomic_DNA"/>
</dbReference>
<dbReference type="Pfam" id="PF06695">
    <property type="entry name" value="Sm_multidrug_ex"/>
    <property type="match status" value="1"/>
</dbReference>
<comment type="caution">
    <text evidence="2">The sequence shown here is derived from an EMBL/GenBank/DDBJ whole genome shotgun (WGS) entry which is preliminary data.</text>
</comment>
<dbReference type="InterPro" id="IPR009577">
    <property type="entry name" value="Sm_multidrug_ex"/>
</dbReference>
<proteinExistence type="predicted"/>
<accession>A0A0W8F7U4</accession>
<feature type="transmembrane region" description="Helical" evidence="1">
    <location>
        <begin position="130"/>
        <end position="155"/>
    </location>
</feature>
<dbReference type="AlphaFoldDB" id="A0A0W8F7U4"/>
<sequence>MVLIIPSWLVTLMVAALPVSEVRGAIPLAIGYYGYSWYQAFLISVLGNLLPVVPLLLFLGPVSDYLRRYTIGDRFFTWLFARTRSKYIQKHENFGLIALIIFVAIPLPMTGAWTGCAIAFLLGFRFLPALAAVATGILIAASIVTATVMGIKILIF</sequence>
<protein>
    <submittedName>
        <fullName evidence="2">Small multidrug export protein</fullName>
    </submittedName>
</protein>
<gene>
    <name evidence="2" type="ORF">ASZ90_013355</name>
</gene>
<organism evidence="2">
    <name type="scientific">hydrocarbon metagenome</name>
    <dbReference type="NCBI Taxonomy" id="938273"/>
    <lineage>
        <taxon>unclassified sequences</taxon>
        <taxon>metagenomes</taxon>
        <taxon>ecological metagenomes</taxon>
    </lineage>
</organism>
<reference evidence="2" key="1">
    <citation type="journal article" date="2015" name="Proc. Natl. Acad. Sci. U.S.A.">
        <title>Networks of energetic and metabolic interactions define dynamics in microbial communities.</title>
        <authorList>
            <person name="Embree M."/>
            <person name="Liu J.K."/>
            <person name="Al-Bassam M.M."/>
            <person name="Zengler K."/>
        </authorList>
    </citation>
    <scope>NUCLEOTIDE SEQUENCE</scope>
</reference>
<keyword evidence="1" id="KW-0812">Transmembrane</keyword>
<feature type="transmembrane region" description="Helical" evidence="1">
    <location>
        <begin position="94"/>
        <end position="124"/>
    </location>
</feature>
<keyword evidence="1" id="KW-1133">Transmembrane helix</keyword>
<keyword evidence="1" id="KW-0472">Membrane</keyword>
<evidence type="ECO:0000256" key="1">
    <source>
        <dbReference type="SAM" id="Phobius"/>
    </source>
</evidence>